<dbReference type="Proteomes" id="UP000252558">
    <property type="component" value="Unassembled WGS sequence"/>
</dbReference>
<dbReference type="RefSeq" id="WP_114337953.1">
    <property type="nucleotide sequence ID" value="NZ_QPID01000004.1"/>
</dbReference>
<dbReference type="Gene3D" id="3.40.190.10">
    <property type="entry name" value="Periplasmic binding protein-like II"/>
    <property type="match status" value="2"/>
</dbReference>
<name>A0A368NLF4_9GAMM</name>
<organism evidence="5 6">
    <name type="scientific">Corallincola holothuriorum</name>
    <dbReference type="NCBI Taxonomy" id="2282215"/>
    <lineage>
        <taxon>Bacteria</taxon>
        <taxon>Pseudomonadati</taxon>
        <taxon>Pseudomonadota</taxon>
        <taxon>Gammaproteobacteria</taxon>
        <taxon>Alteromonadales</taxon>
        <taxon>Psychromonadaceae</taxon>
        <taxon>Corallincola</taxon>
    </lineage>
</organism>
<evidence type="ECO:0000313" key="6">
    <source>
        <dbReference type="Proteomes" id="UP000252558"/>
    </source>
</evidence>
<dbReference type="PANTHER" id="PTHR37423:SF2">
    <property type="entry name" value="MEMBRANE-BOUND LYTIC MUREIN TRANSGLYCOSYLASE C"/>
    <property type="match status" value="1"/>
</dbReference>
<dbReference type="Pfam" id="PF00497">
    <property type="entry name" value="SBP_bac_3"/>
    <property type="match status" value="1"/>
</dbReference>
<proteinExistence type="inferred from homology"/>
<dbReference type="InterPro" id="IPR008258">
    <property type="entry name" value="Transglycosylase_SLT_dom_1"/>
</dbReference>
<feature type="domain" description="Solute-binding protein family 3/N-terminal" evidence="4">
    <location>
        <begin position="105"/>
        <end position="329"/>
    </location>
</feature>
<protein>
    <submittedName>
        <fullName evidence="5">Lytic transglycosylase F</fullName>
    </submittedName>
</protein>
<gene>
    <name evidence="5" type="ORF">DU002_08560</name>
</gene>
<evidence type="ECO:0000256" key="2">
    <source>
        <dbReference type="ARBA" id="ARBA00007734"/>
    </source>
</evidence>
<keyword evidence="3" id="KW-0472">Membrane</keyword>
<dbReference type="SUPFAM" id="SSF53955">
    <property type="entry name" value="Lysozyme-like"/>
    <property type="match status" value="1"/>
</dbReference>
<dbReference type="Pfam" id="PF01464">
    <property type="entry name" value="SLT"/>
    <property type="match status" value="1"/>
</dbReference>
<dbReference type="SUPFAM" id="SSF53850">
    <property type="entry name" value="Periplasmic binding protein-like II"/>
    <property type="match status" value="1"/>
</dbReference>
<evidence type="ECO:0000259" key="4">
    <source>
        <dbReference type="SMART" id="SM00062"/>
    </source>
</evidence>
<dbReference type="AlphaFoldDB" id="A0A368NLF4"/>
<dbReference type="SMART" id="SM00062">
    <property type="entry name" value="PBPb"/>
    <property type="match status" value="1"/>
</dbReference>
<evidence type="ECO:0000256" key="3">
    <source>
        <dbReference type="ARBA" id="ARBA00023237"/>
    </source>
</evidence>
<dbReference type="CDD" id="cd13403">
    <property type="entry name" value="MLTF-like"/>
    <property type="match status" value="1"/>
</dbReference>
<dbReference type="EMBL" id="QPID01000004">
    <property type="protein sequence ID" value="RCU50464.1"/>
    <property type="molecule type" value="Genomic_DNA"/>
</dbReference>
<comment type="caution">
    <text evidence="5">The sequence shown here is derived from an EMBL/GenBank/DDBJ whole genome shotgun (WGS) entry which is preliminary data.</text>
</comment>
<comment type="subcellular location">
    <subcellularLocation>
        <location evidence="1">Cell outer membrane</location>
        <topology evidence="1">Peripheral membrane protein</topology>
    </subcellularLocation>
</comment>
<sequence length="517" mass="58979">MTVRSILWRATALLSLLLLLNGCEPSDSPEKAGASADLAMDGDDLLPLSEVKPIDIAELADNAFKELWPQLTDARSGDLDELLTRGEIRILTTFSLGQYYIDKGTQRGLTFESIREMEAFFKKKLGKKKTQLLKFTIIPVRRDQLIPFLMEGYGDIAFANLTITEHREQVVDFSLPFSSRVREMFVTHSGEPPLTSLDELSGREIHVRFSSSYYESLVALNRDFEQRRMPLIRIVPVDPRLEDEDVLELVNDGILPATVADEHKLDLWRRVFKGLQVHDDIPVREGGKVALAFRQDSPKLKAVLDEFAHSHRVGTLIANTLLKRYFGNTNWVKTAEERDPFRGIHGLTKYFKTYGEQYEIDWLLLAAFAYQESHFNTKARSGAGAVGVMQILPRTAKAIGFPDISGTQNNIHAGTKYLARLRDHYFDDENIEPFEKLLFTMAGYNAGPTRINRLRREAEQRGLNPNRWFNNVELVVAAKVGREPVRYVGNIYRYYVAYKRSVYDLNARMQAIQAVQE</sequence>
<comment type="similarity">
    <text evidence="2">Belongs to the transglycosylase Slt family.</text>
</comment>
<dbReference type="Gene3D" id="1.10.530.10">
    <property type="match status" value="1"/>
</dbReference>
<reference evidence="5 6" key="1">
    <citation type="submission" date="2018-07" db="EMBL/GenBank/DDBJ databases">
        <title>Corallincola holothuriorum sp. nov., a new facultative anaerobe isolated from sea cucumber Apostichopus japonicus.</title>
        <authorList>
            <person name="Xia H."/>
        </authorList>
    </citation>
    <scope>NUCLEOTIDE SEQUENCE [LARGE SCALE GENOMIC DNA]</scope>
    <source>
        <strain evidence="5 6">C4</strain>
    </source>
</reference>
<dbReference type="PANTHER" id="PTHR37423">
    <property type="entry name" value="SOLUBLE LYTIC MUREIN TRANSGLYCOSYLASE-RELATED"/>
    <property type="match status" value="1"/>
</dbReference>
<dbReference type="GO" id="GO:0009279">
    <property type="term" value="C:cell outer membrane"/>
    <property type="evidence" value="ECO:0007669"/>
    <property type="project" value="UniProtKB-SubCell"/>
</dbReference>
<evidence type="ECO:0000256" key="1">
    <source>
        <dbReference type="ARBA" id="ARBA00004339"/>
    </source>
</evidence>
<accession>A0A368NLF4</accession>
<keyword evidence="6" id="KW-1185">Reference proteome</keyword>
<evidence type="ECO:0000313" key="5">
    <source>
        <dbReference type="EMBL" id="RCU50464.1"/>
    </source>
</evidence>
<dbReference type="OrthoDB" id="9815002at2"/>
<keyword evidence="3" id="KW-0998">Cell outer membrane</keyword>
<dbReference type="InterPro" id="IPR023346">
    <property type="entry name" value="Lysozyme-like_dom_sf"/>
</dbReference>
<dbReference type="InterPro" id="IPR001638">
    <property type="entry name" value="Solute-binding_3/MltF_N"/>
</dbReference>
<dbReference type="CDD" id="cd01009">
    <property type="entry name" value="PBP2_YfhD_N"/>
    <property type="match status" value="1"/>
</dbReference>